<evidence type="ECO:0000256" key="8">
    <source>
        <dbReference type="ARBA" id="ARBA00022786"/>
    </source>
</evidence>
<proteinExistence type="predicted"/>
<keyword evidence="6" id="KW-0479">Metal-binding</keyword>
<evidence type="ECO:0000256" key="9">
    <source>
        <dbReference type="ARBA" id="ARBA00022833"/>
    </source>
</evidence>
<organism evidence="15 16">
    <name type="scientific">Haloterrigena gelatinilytica</name>
    <dbReference type="NCBI Taxonomy" id="2741724"/>
    <lineage>
        <taxon>Archaea</taxon>
        <taxon>Methanobacteriati</taxon>
        <taxon>Methanobacteriota</taxon>
        <taxon>Stenosarchaea group</taxon>
        <taxon>Halobacteria</taxon>
        <taxon>Halobacteriales</taxon>
        <taxon>Natrialbaceae</taxon>
        <taxon>Haloterrigena</taxon>
    </lineage>
</organism>
<evidence type="ECO:0000256" key="11">
    <source>
        <dbReference type="ARBA" id="ARBA00023136"/>
    </source>
</evidence>
<keyword evidence="11 13" id="KW-0472">Membrane</keyword>
<evidence type="ECO:0000256" key="1">
    <source>
        <dbReference type="ARBA" id="ARBA00000900"/>
    </source>
</evidence>
<name>A0ABX2LAA5_9EURY</name>
<dbReference type="Proteomes" id="UP001016761">
    <property type="component" value="Unassembled WGS sequence"/>
</dbReference>
<evidence type="ECO:0000256" key="12">
    <source>
        <dbReference type="SAM" id="MobiDB-lite"/>
    </source>
</evidence>
<keyword evidence="9" id="KW-0862">Zinc</keyword>
<dbReference type="Pfam" id="PF12483">
    <property type="entry name" value="GIDE"/>
    <property type="match status" value="1"/>
</dbReference>
<keyword evidence="16" id="KW-1185">Reference proteome</keyword>
<gene>
    <name evidence="15" type="ORF">HTZ84_05795</name>
</gene>
<evidence type="ECO:0000256" key="7">
    <source>
        <dbReference type="ARBA" id="ARBA00022771"/>
    </source>
</evidence>
<feature type="region of interest" description="Disordered" evidence="12">
    <location>
        <begin position="177"/>
        <end position="202"/>
    </location>
</feature>
<keyword evidence="8" id="KW-0833">Ubl conjugation pathway</keyword>
<keyword evidence="7" id="KW-0863">Zinc-finger</keyword>
<evidence type="ECO:0000256" key="4">
    <source>
        <dbReference type="ARBA" id="ARBA00022679"/>
    </source>
</evidence>
<keyword evidence="5 13" id="KW-0812">Transmembrane</keyword>
<evidence type="ECO:0000313" key="16">
    <source>
        <dbReference type="Proteomes" id="UP001016761"/>
    </source>
</evidence>
<keyword evidence="10 13" id="KW-1133">Transmembrane helix</keyword>
<evidence type="ECO:0000256" key="10">
    <source>
        <dbReference type="ARBA" id="ARBA00022989"/>
    </source>
</evidence>
<keyword evidence="4" id="KW-0808">Transferase</keyword>
<dbReference type="InterPro" id="IPR022170">
    <property type="entry name" value="MUL1-like"/>
</dbReference>
<comment type="catalytic activity">
    <reaction evidence="1">
        <text>S-ubiquitinyl-[E2 ubiquitin-conjugating enzyme]-L-cysteine + [acceptor protein]-L-lysine = [E2 ubiquitin-conjugating enzyme]-L-cysteine + N(6)-ubiquitinyl-[acceptor protein]-L-lysine.</text>
        <dbReference type="EC" id="2.3.2.27"/>
    </reaction>
</comment>
<feature type="transmembrane region" description="Helical" evidence="13">
    <location>
        <begin position="243"/>
        <end position="267"/>
    </location>
</feature>
<dbReference type="EC" id="2.3.2.27" evidence="3"/>
<evidence type="ECO:0000256" key="2">
    <source>
        <dbReference type="ARBA" id="ARBA00004141"/>
    </source>
</evidence>
<comment type="subcellular location">
    <subcellularLocation>
        <location evidence="2">Membrane</location>
        <topology evidence="2">Multi-pass membrane protein</topology>
    </subcellularLocation>
</comment>
<reference evidence="15 16" key="1">
    <citation type="submission" date="2020-06" db="EMBL/GenBank/DDBJ databases">
        <title>Haloterrigena sp. nov., an extremely halophilic archaeon isolated from a saline sediment.</title>
        <authorList>
            <person name="Liu B.-B."/>
        </authorList>
    </citation>
    <scope>NUCLEOTIDE SEQUENCE [LARGE SCALE GENOMIC DNA]</scope>
    <source>
        <strain evidence="15 16">SYSU A558-1</strain>
    </source>
</reference>
<protein>
    <recommendedName>
        <fullName evidence="3">RING-type E3 ubiquitin transferase</fullName>
        <ecNumber evidence="3">2.3.2.27</ecNumber>
    </recommendedName>
</protein>
<accession>A0ABX2LAA5</accession>
<dbReference type="RefSeq" id="WP_174679805.1">
    <property type="nucleotide sequence ID" value="NZ_JABUQZ010000001.1"/>
</dbReference>
<feature type="domain" description="E3 Ubiquitin ligase MUL1-like" evidence="14">
    <location>
        <begin position="97"/>
        <end position="179"/>
    </location>
</feature>
<sequence length="268" mass="28982">MTTLRSYLRVRRTPVTDAGDVVGDGSPVRVSGTVRPLEEPLKAPLSGREAVCYELSVTREGVAESDDEPETTRSGRGASFLSFADATLRETRPIDDRRTAFLLEDETGRVAVDPADATLRLEETESTDVPAGERLSGSLRTHLAETDYDPTEHRETYREATVEPGDELTVVGVARGRDRAKPDRNVRQVPNARDDGSRPDRADESALALEALPTVTDGEESGSEHIVAVGCERRVDRRFRRTIAGCALAGLALTGSGLLALSLVAGLW</sequence>
<dbReference type="EMBL" id="JABUQZ010000001">
    <property type="protein sequence ID" value="NUC71828.1"/>
    <property type="molecule type" value="Genomic_DNA"/>
</dbReference>
<evidence type="ECO:0000313" key="15">
    <source>
        <dbReference type="EMBL" id="NUC71828.1"/>
    </source>
</evidence>
<evidence type="ECO:0000259" key="14">
    <source>
        <dbReference type="Pfam" id="PF12483"/>
    </source>
</evidence>
<comment type="caution">
    <text evidence="15">The sequence shown here is derived from an EMBL/GenBank/DDBJ whole genome shotgun (WGS) entry which is preliminary data.</text>
</comment>
<evidence type="ECO:0000256" key="3">
    <source>
        <dbReference type="ARBA" id="ARBA00012483"/>
    </source>
</evidence>
<evidence type="ECO:0000256" key="13">
    <source>
        <dbReference type="SAM" id="Phobius"/>
    </source>
</evidence>
<evidence type="ECO:0000256" key="5">
    <source>
        <dbReference type="ARBA" id="ARBA00022692"/>
    </source>
</evidence>
<evidence type="ECO:0000256" key="6">
    <source>
        <dbReference type="ARBA" id="ARBA00022723"/>
    </source>
</evidence>